<dbReference type="RefSeq" id="WP_243116820.1">
    <property type="nucleotide sequence ID" value="NZ_SLXT01000009.1"/>
</dbReference>
<comment type="caution">
    <text evidence="13">The sequence shown here is derived from an EMBL/GenBank/DDBJ whole genome shotgun (WGS) entry which is preliminary data.</text>
</comment>
<keyword evidence="14" id="KW-1185">Reference proteome</keyword>
<dbReference type="GO" id="GO:0009306">
    <property type="term" value="P:protein secretion"/>
    <property type="evidence" value="ECO:0007669"/>
    <property type="project" value="InterPro"/>
</dbReference>
<dbReference type="InterPro" id="IPR006135">
    <property type="entry name" value="T3SS_substrate_exporter"/>
</dbReference>
<evidence type="ECO:0000256" key="10">
    <source>
        <dbReference type="ARBA" id="ARBA00023136"/>
    </source>
</evidence>
<organism evidence="13 14">
    <name type="scientific">Heliophilum fasciatum</name>
    <dbReference type="NCBI Taxonomy" id="35700"/>
    <lineage>
        <taxon>Bacteria</taxon>
        <taxon>Bacillati</taxon>
        <taxon>Bacillota</taxon>
        <taxon>Clostridia</taxon>
        <taxon>Eubacteriales</taxon>
        <taxon>Heliobacteriaceae</taxon>
        <taxon>Heliophilum</taxon>
    </lineage>
</organism>
<evidence type="ECO:0000256" key="7">
    <source>
        <dbReference type="ARBA" id="ARBA00022795"/>
    </source>
</evidence>
<dbReference type="Proteomes" id="UP000294813">
    <property type="component" value="Unassembled WGS sequence"/>
</dbReference>
<keyword evidence="9 12" id="KW-1133">Transmembrane helix</keyword>
<feature type="transmembrane region" description="Helical" evidence="12">
    <location>
        <begin position="43"/>
        <end position="64"/>
    </location>
</feature>
<keyword evidence="6 12" id="KW-0812">Transmembrane</keyword>
<protein>
    <recommendedName>
        <fullName evidence="3 12">Flagellar biosynthetic protein FlhB</fullName>
    </recommendedName>
</protein>
<dbReference type="Gene3D" id="6.10.250.2080">
    <property type="match status" value="1"/>
</dbReference>
<keyword evidence="11 12" id="KW-1006">Bacterial flagellum protein export</keyword>
<dbReference type="PANTHER" id="PTHR30531">
    <property type="entry name" value="FLAGELLAR BIOSYNTHETIC PROTEIN FLHB"/>
    <property type="match status" value="1"/>
</dbReference>
<keyword evidence="5 12" id="KW-1003">Cell membrane</keyword>
<evidence type="ECO:0000256" key="2">
    <source>
        <dbReference type="ARBA" id="ARBA00010690"/>
    </source>
</evidence>
<gene>
    <name evidence="12" type="primary">flhB</name>
    <name evidence="13" type="ORF">EDD73_10945</name>
</gene>
<reference evidence="13 14" key="1">
    <citation type="submission" date="2019-03" db="EMBL/GenBank/DDBJ databases">
        <title>Genomic Encyclopedia of Type Strains, Phase IV (KMG-IV): sequencing the most valuable type-strain genomes for metagenomic binning, comparative biology and taxonomic classification.</title>
        <authorList>
            <person name="Goeker M."/>
        </authorList>
    </citation>
    <scope>NUCLEOTIDE SEQUENCE [LARGE SCALE GENOMIC DNA]</scope>
    <source>
        <strain evidence="13 14">DSM 11170</strain>
    </source>
</reference>
<dbReference type="NCBIfam" id="TIGR00328">
    <property type="entry name" value="flhB"/>
    <property type="match status" value="1"/>
</dbReference>
<comment type="function">
    <text evidence="12">Required for formation of the rod structure in the basal body of the flagellar apparatus. Together with FliI and FliH, may constitute the export apparatus of flagellin.</text>
</comment>
<evidence type="ECO:0000256" key="1">
    <source>
        <dbReference type="ARBA" id="ARBA00004651"/>
    </source>
</evidence>
<dbReference type="EMBL" id="SLXT01000009">
    <property type="protein sequence ID" value="TCP64504.1"/>
    <property type="molecule type" value="Genomic_DNA"/>
</dbReference>
<feature type="transmembrane region" description="Helical" evidence="12">
    <location>
        <begin position="159"/>
        <end position="178"/>
    </location>
</feature>
<dbReference type="InterPro" id="IPR029025">
    <property type="entry name" value="T3SS_substrate_exporter_C"/>
</dbReference>
<evidence type="ECO:0000256" key="3">
    <source>
        <dbReference type="ARBA" id="ARBA00021622"/>
    </source>
</evidence>
<dbReference type="FunFam" id="3.40.1690.10:FF:000001">
    <property type="entry name" value="Flagellar biosynthetic protein FlhB"/>
    <property type="match status" value="1"/>
</dbReference>
<evidence type="ECO:0000313" key="14">
    <source>
        <dbReference type="Proteomes" id="UP000294813"/>
    </source>
</evidence>
<evidence type="ECO:0000313" key="13">
    <source>
        <dbReference type="EMBL" id="TCP64504.1"/>
    </source>
</evidence>
<feature type="transmembrane region" description="Helical" evidence="12">
    <location>
        <begin position="99"/>
        <end position="120"/>
    </location>
</feature>
<keyword evidence="10 12" id="KW-0472">Membrane</keyword>
<comment type="similarity">
    <text evidence="2 12">Belongs to the type III secretion exporter family.</text>
</comment>
<comment type="caution">
    <text evidence="12">Lacks conserved residue(s) required for the propagation of feature annotation.</text>
</comment>
<evidence type="ECO:0000256" key="6">
    <source>
        <dbReference type="ARBA" id="ARBA00022692"/>
    </source>
</evidence>
<evidence type="ECO:0000256" key="4">
    <source>
        <dbReference type="ARBA" id="ARBA00022448"/>
    </source>
</evidence>
<proteinExistence type="inferred from homology"/>
<keyword evidence="13" id="KW-0282">Flagellum</keyword>
<dbReference type="SUPFAM" id="SSF160544">
    <property type="entry name" value="EscU C-terminal domain-like"/>
    <property type="match status" value="1"/>
</dbReference>
<name>A0A4R2RN77_9FIRM</name>
<evidence type="ECO:0000256" key="12">
    <source>
        <dbReference type="RuleBase" id="RU364091"/>
    </source>
</evidence>
<comment type="subcellular location">
    <subcellularLocation>
        <location evidence="1">Cell membrane</location>
        <topology evidence="1">Multi-pass membrane protein</topology>
    </subcellularLocation>
</comment>
<dbReference type="AlphaFoldDB" id="A0A4R2RN77"/>
<evidence type="ECO:0000256" key="9">
    <source>
        <dbReference type="ARBA" id="ARBA00022989"/>
    </source>
</evidence>
<dbReference type="GO" id="GO:0044780">
    <property type="term" value="P:bacterial-type flagellum assembly"/>
    <property type="evidence" value="ECO:0007669"/>
    <property type="project" value="InterPro"/>
</dbReference>
<dbReference type="Pfam" id="PF01312">
    <property type="entry name" value="Bac_export_2"/>
    <property type="match status" value="1"/>
</dbReference>
<dbReference type="Gene3D" id="3.40.1690.10">
    <property type="entry name" value="secretion proteins EscU"/>
    <property type="match status" value="1"/>
</dbReference>
<keyword evidence="8 12" id="KW-0653">Protein transport</keyword>
<keyword evidence="13" id="KW-0966">Cell projection</keyword>
<sequence>MMKVNSMIDWHLQWFAGEKTEKPTEKKRQDARKKGQIARSIEVNSALIMLCCFVALNSFAPSIFHGTKLIMVRIFTETILQPVTPTLVFTVALDLFSQVLLLIAPILLVALLAGLVANYLQVGFYFSVEGLKVDFARLNPLNGFKRIFSIQSVAELVKSMLKIFIVGYVAISTVMDYIGLFPKMLGLDVQLAITLICQIAYDVAYRVAWLLILVAALDYFFQRYRTEDSLKMSKQEVKDENKQSEGDPQIKGRIRQKMRQMAMQRMMQELPKADVVITNPTHFAVALRYDGASMTAPVVLAKGQDLIAFRIREVAKQHEIPLVEDKPLARALYQVVEIGQEIPAEFFQAVAEVLAFVYRLKRKRA</sequence>
<dbReference type="GO" id="GO:0005886">
    <property type="term" value="C:plasma membrane"/>
    <property type="evidence" value="ECO:0007669"/>
    <property type="project" value="UniProtKB-SubCell"/>
</dbReference>
<keyword evidence="7 12" id="KW-1005">Bacterial flagellum biogenesis</keyword>
<evidence type="ECO:0000256" key="5">
    <source>
        <dbReference type="ARBA" id="ARBA00022475"/>
    </source>
</evidence>
<dbReference type="InterPro" id="IPR006136">
    <property type="entry name" value="FlhB"/>
</dbReference>
<dbReference type="PRINTS" id="PR00950">
    <property type="entry name" value="TYPE3IMSPROT"/>
</dbReference>
<keyword evidence="13" id="KW-0969">Cilium</keyword>
<keyword evidence="4 12" id="KW-0813">Transport</keyword>
<dbReference type="PANTHER" id="PTHR30531:SF12">
    <property type="entry name" value="FLAGELLAR BIOSYNTHETIC PROTEIN FLHB"/>
    <property type="match status" value="1"/>
</dbReference>
<evidence type="ECO:0000256" key="8">
    <source>
        <dbReference type="ARBA" id="ARBA00022927"/>
    </source>
</evidence>
<evidence type="ECO:0000256" key="11">
    <source>
        <dbReference type="ARBA" id="ARBA00023225"/>
    </source>
</evidence>
<accession>A0A4R2RN77</accession>